<accession>A0A4Z2EG48</accession>
<dbReference type="AlphaFoldDB" id="A0A4Z2EG48"/>
<dbReference type="EMBL" id="SRLO01007983">
    <property type="protein sequence ID" value="TNN27621.1"/>
    <property type="molecule type" value="Genomic_DNA"/>
</dbReference>
<evidence type="ECO:0000313" key="1">
    <source>
        <dbReference type="EMBL" id="TNN27621.1"/>
    </source>
</evidence>
<keyword evidence="2" id="KW-1185">Reference proteome</keyword>
<evidence type="ECO:0000313" key="2">
    <source>
        <dbReference type="Proteomes" id="UP000314294"/>
    </source>
</evidence>
<sequence>MSSAWVHSTPTGCLWVSFWLLPS</sequence>
<name>A0A4Z2EG48_9TELE</name>
<dbReference type="Proteomes" id="UP000314294">
    <property type="component" value="Unassembled WGS sequence"/>
</dbReference>
<proteinExistence type="predicted"/>
<protein>
    <submittedName>
        <fullName evidence="1">Uncharacterized protein</fullName>
    </submittedName>
</protein>
<reference evidence="1 2" key="1">
    <citation type="submission" date="2019-03" db="EMBL/GenBank/DDBJ databases">
        <title>First draft genome of Liparis tanakae, snailfish: a comprehensive survey of snailfish specific genes.</title>
        <authorList>
            <person name="Kim W."/>
            <person name="Song I."/>
            <person name="Jeong J.-H."/>
            <person name="Kim D."/>
            <person name="Kim S."/>
            <person name="Ryu S."/>
            <person name="Song J.Y."/>
            <person name="Lee S.K."/>
        </authorList>
    </citation>
    <scope>NUCLEOTIDE SEQUENCE [LARGE SCALE GENOMIC DNA]</scope>
    <source>
        <tissue evidence="1">Muscle</tissue>
    </source>
</reference>
<organism evidence="1 2">
    <name type="scientific">Liparis tanakae</name>
    <name type="common">Tanaka's snailfish</name>
    <dbReference type="NCBI Taxonomy" id="230148"/>
    <lineage>
        <taxon>Eukaryota</taxon>
        <taxon>Metazoa</taxon>
        <taxon>Chordata</taxon>
        <taxon>Craniata</taxon>
        <taxon>Vertebrata</taxon>
        <taxon>Euteleostomi</taxon>
        <taxon>Actinopterygii</taxon>
        <taxon>Neopterygii</taxon>
        <taxon>Teleostei</taxon>
        <taxon>Neoteleostei</taxon>
        <taxon>Acanthomorphata</taxon>
        <taxon>Eupercaria</taxon>
        <taxon>Perciformes</taxon>
        <taxon>Cottioidei</taxon>
        <taxon>Cottales</taxon>
        <taxon>Liparidae</taxon>
        <taxon>Liparis</taxon>
    </lineage>
</organism>
<gene>
    <name evidence="1" type="ORF">EYF80_062233</name>
</gene>
<comment type="caution">
    <text evidence="1">The sequence shown here is derived from an EMBL/GenBank/DDBJ whole genome shotgun (WGS) entry which is preliminary data.</text>
</comment>